<dbReference type="SUPFAM" id="SSF48264">
    <property type="entry name" value="Cytochrome P450"/>
    <property type="match status" value="1"/>
</dbReference>
<comment type="subcellular location">
    <subcellularLocation>
        <location evidence="2">Membrane</location>
    </subcellularLocation>
</comment>
<keyword evidence="10 13" id="KW-0408">Iron</keyword>
<keyword evidence="17" id="KW-1185">Reference proteome</keyword>
<dbReference type="GO" id="GO:0020037">
    <property type="term" value="F:heme binding"/>
    <property type="evidence" value="ECO:0007669"/>
    <property type="project" value="InterPro"/>
</dbReference>
<evidence type="ECO:0000256" key="9">
    <source>
        <dbReference type="ARBA" id="ARBA00023002"/>
    </source>
</evidence>
<keyword evidence="6 15" id="KW-0812">Transmembrane</keyword>
<reference evidence="16 17" key="1">
    <citation type="submission" date="2014-09" db="EMBL/GenBank/DDBJ databases">
        <authorList>
            <person name="Magalhaes I.L.F."/>
            <person name="Oliveira U."/>
            <person name="Santos F.R."/>
            <person name="Vidigal T.H.D.A."/>
            <person name="Brescovit A.D."/>
            <person name="Santos A.J."/>
        </authorList>
    </citation>
    <scope>NUCLEOTIDE SEQUENCE [LARGE SCALE GENOMIC DNA]</scope>
</reference>
<keyword evidence="8 15" id="KW-1133">Transmembrane helix</keyword>
<evidence type="ECO:0000256" key="5">
    <source>
        <dbReference type="ARBA" id="ARBA00022617"/>
    </source>
</evidence>
<keyword evidence="12 15" id="KW-0472">Membrane</keyword>
<feature type="transmembrane region" description="Helical" evidence="15">
    <location>
        <begin position="15"/>
        <end position="34"/>
    </location>
</feature>
<evidence type="ECO:0000256" key="2">
    <source>
        <dbReference type="ARBA" id="ARBA00004370"/>
    </source>
</evidence>
<dbReference type="PRINTS" id="PR00463">
    <property type="entry name" value="EP450I"/>
</dbReference>
<dbReference type="GO" id="GO:0016020">
    <property type="term" value="C:membrane"/>
    <property type="evidence" value="ECO:0007669"/>
    <property type="project" value="UniProtKB-SubCell"/>
</dbReference>
<dbReference type="STRING" id="401625.A0A0P1BRE5"/>
<accession>A0A0P1BRE5</accession>
<dbReference type="InterPro" id="IPR017972">
    <property type="entry name" value="Cyt_P450_CS"/>
</dbReference>
<dbReference type="PROSITE" id="PS00086">
    <property type="entry name" value="CYTOCHROME_P450"/>
    <property type="match status" value="1"/>
</dbReference>
<feature type="binding site" description="axial binding residue" evidence="13">
    <location>
        <position position="489"/>
    </location>
    <ligand>
        <name>heme</name>
        <dbReference type="ChEBI" id="CHEBI:30413"/>
    </ligand>
    <ligandPart>
        <name>Fe</name>
        <dbReference type="ChEBI" id="CHEBI:18248"/>
    </ligandPart>
</feature>
<dbReference type="GO" id="GO:0004497">
    <property type="term" value="F:monooxygenase activity"/>
    <property type="evidence" value="ECO:0007669"/>
    <property type="project" value="UniProtKB-KW"/>
</dbReference>
<dbReference type="AlphaFoldDB" id="A0A0P1BRE5"/>
<sequence>MLYCGEIVATASPTVLTTLFVAFLASVVGLWLAAVRRRALQCEHALPISPPGALPYFGHLFQASDGPTLRGKLRELGALYASHEVFSLRLGPVHVMMLNSRQAVEELLGRRGKIYSSRPMNVAAKHFFTKQSTAFAPYGPDWKNARTIINKSFGQRAISAKALEYMQIESAQLVKRLRDRLLLQVDQSATQSFDDAGVPRELTRFGLGNSWRIIFDGQELRDEDVQEAMEAVQWITKYAGIRSRLSQLFPALEHLPGFLNGEIRLIRQARQRLMDIFLPRYFELLNAELDQVEKNRSGVHKDAHDDAAESGHDYHARFVAGKEARRELGCERARFLITGLLSASGDTTSGSLLWTLCYLAEYPEVQRKAQALLDDAFGQLDAPPTFDSEREQAEAWAYIRAIVKEQSRLSPVSPTNGPRRCDADDVYKGVLIPKGSIVFINAGHILRDARVYDEPLRFKPERWLEADRAASVGDLLHDVWPFGFGRRGCPGIHLATQALPMALMHILLNFNIGQLHSTRPLDTAGDLGKGEIVVAPDVSNITLSLREPHGIVE</sequence>
<dbReference type="PANTHER" id="PTHR46300">
    <property type="entry name" value="P450, PUTATIVE (EUROFUNG)-RELATED-RELATED"/>
    <property type="match status" value="1"/>
</dbReference>
<dbReference type="GO" id="GO:0016705">
    <property type="term" value="F:oxidoreductase activity, acting on paired donors, with incorporation or reduction of molecular oxygen"/>
    <property type="evidence" value="ECO:0007669"/>
    <property type="project" value="InterPro"/>
</dbReference>
<evidence type="ECO:0000313" key="17">
    <source>
        <dbReference type="Proteomes" id="UP000054845"/>
    </source>
</evidence>
<dbReference type="PRINTS" id="PR00385">
    <property type="entry name" value="P450"/>
</dbReference>
<dbReference type="InterPro" id="IPR001128">
    <property type="entry name" value="Cyt_P450"/>
</dbReference>
<dbReference type="Gene3D" id="1.10.630.10">
    <property type="entry name" value="Cytochrome P450"/>
    <property type="match status" value="1"/>
</dbReference>
<evidence type="ECO:0000313" key="16">
    <source>
        <dbReference type="EMBL" id="CEH19052.1"/>
    </source>
</evidence>
<evidence type="ECO:0000256" key="6">
    <source>
        <dbReference type="ARBA" id="ARBA00022692"/>
    </source>
</evidence>
<dbReference type="Pfam" id="PF00067">
    <property type="entry name" value="p450"/>
    <property type="match status" value="1"/>
</dbReference>
<name>A0A0P1BRE5_9BASI</name>
<proteinExistence type="inferred from homology"/>
<dbReference type="InterPro" id="IPR036396">
    <property type="entry name" value="Cyt_P450_sf"/>
</dbReference>
<keyword evidence="5 13" id="KW-0349">Heme</keyword>
<keyword evidence="7 13" id="KW-0479">Metal-binding</keyword>
<comment type="similarity">
    <text evidence="4 14">Belongs to the cytochrome P450 family.</text>
</comment>
<evidence type="ECO:0000256" key="12">
    <source>
        <dbReference type="ARBA" id="ARBA00023136"/>
    </source>
</evidence>
<dbReference type="Proteomes" id="UP000054845">
    <property type="component" value="Unassembled WGS sequence"/>
</dbReference>
<dbReference type="EMBL" id="CCYA01000276">
    <property type="protein sequence ID" value="CEH19052.1"/>
    <property type="molecule type" value="Genomic_DNA"/>
</dbReference>
<comment type="pathway">
    <text evidence="3">Secondary metabolite biosynthesis.</text>
</comment>
<evidence type="ECO:0000256" key="11">
    <source>
        <dbReference type="ARBA" id="ARBA00023033"/>
    </source>
</evidence>
<dbReference type="OrthoDB" id="3934656at2759"/>
<comment type="cofactor">
    <cofactor evidence="1 13">
        <name>heme</name>
        <dbReference type="ChEBI" id="CHEBI:30413"/>
    </cofactor>
</comment>
<evidence type="ECO:0000256" key="1">
    <source>
        <dbReference type="ARBA" id="ARBA00001971"/>
    </source>
</evidence>
<evidence type="ECO:0000256" key="8">
    <source>
        <dbReference type="ARBA" id="ARBA00022989"/>
    </source>
</evidence>
<dbReference type="PANTHER" id="PTHR46300:SF2">
    <property type="entry name" value="CYTOCHROME P450 MONOOXYGENASE ALNH-RELATED"/>
    <property type="match status" value="1"/>
</dbReference>
<dbReference type="InterPro" id="IPR002401">
    <property type="entry name" value="Cyt_P450_E_grp-I"/>
</dbReference>
<evidence type="ECO:0000256" key="13">
    <source>
        <dbReference type="PIRSR" id="PIRSR602401-1"/>
    </source>
</evidence>
<organism evidence="16 17">
    <name type="scientific">Ceraceosorus bombacis</name>
    <dbReference type="NCBI Taxonomy" id="401625"/>
    <lineage>
        <taxon>Eukaryota</taxon>
        <taxon>Fungi</taxon>
        <taxon>Dikarya</taxon>
        <taxon>Basidiomycota</taxon>
        <taxon>Ustilaginomycotina</taxon>
        <taxon>Exobasidiomycetes</taxon>
        <taxon>Ceraceosorales</taxon>
        <taxon>Ceraceosoraceae</taxon>
        <taxon>Ceraceosorus</taxon>
    </lineage>
</organism>
<keyword evidence="9 14" id="KW-0560">Oxidoreductase</keyword>
<dbReference type="InterPro" id="IPR050364">
    <property type="entry name" value="Cytochrome_P450_fung"/>
</dbReference>
<keyword evidence="11 14" id="KW-0503">Monooxygenase</keyword>
<evidence type="ECO:0000256" key="15">
    <source>
        <dbReference type="SAM" id="Phobius"/>
    </source>
</evidence>
<evidence type="ECO:0000256" key="4">
    <source>
        <dbReference type="ARBA" id="ARBA00010617"/>
    </source>
</evidence>
<dbReference type="GO" id="GO:0005506">
    <property type="term" value="F:iron ion binding"/>
    <property type="evidence" value="ECO:0007669"/>
    <property type="project" value="InterPro"/>
</dbReference>
<protein>
    <submittedName>
        <fullName evidence="16">Cytochrome P450 CYP2 subfamily</fullName>
    </submittedName>
</protein>
<evidence type="ECO:0000256" key="7">
    <source>
        <dbReference type="ARBA" id="ARBA00022723"/>
    </source>
</evidence>
<evidence type="ECO:0000256" key="3">
    <source>
        <dbReference type="ARBA" id="ARBA00005179"/>
    </source>
</evidence>
<evidence type="ECO:0000256" key="14">
    <source>
        <dbReference type="RuleBase" id="RU000461"/>
    </source>
</evidence>
<evidence type="ECO:0000256" key="10">
    <source>
        <dbReference type="ARBA" id="ARBA00023004"/>
    </source>
</evidence>